<dbReference type="PANTHER" id="PTHR42918:SF5">
    <property type="entry name" value="LYSINE--TRNA LIGASE, MITOCHONDRIAL"/>
    <property type="match status" value="1"/>
</dbReference>
<dbReference type="Gene3D" id="3.30.930.10">
    <property type="entry name" value="Bira Bifunctional Protein, Domain 2"/>
    <property type="match status" value="1"/>
</dbReference>
<dbReference type="AlphaFoldDB" id="A0A1R1X571"/>
<dbReference type="Gene3D" id="2.40.50.140">
    <property type="entry name" value="Nucleic acid-binding proteins"/>
    <property type="match status" value="1"/>
</dbReference>
<dbReference type="EMBL" id="LSSM01006914">
    <property type="protein sequence ID" value="OMJ09785.1"/>
    <property type="molecule type" value="Genomic_DNA"/>
</dbReference>
<dbReference type="Proteomes" id="UP000187429">
    <property type="component" value="Unassembled WGS sequence"/>
</dbReference>
<evidence type="ECO:0000313" key="8">
    <source>
        <dbReference type="Proteomes" id="UP000187429"/>
    </source>
</evidence>
<evidence type="ECO:0000313" key="7">
    <source>
        <dbReference type="EMBL" id="OMJ09785.1"/>
    </source>
</evidence>
<dbReference type="InterPro" id="IPR002313">
    <property type="entry name" value="Lys-tRNA-ligase_II"/>
</dbReference>
<keyword evidence="3" id="KW-0547">Nucleotide-binding</keyword>
<gene>
    <name evidence="7" type="ORF">AYI69_g10506</name>
</gene>
<dbReference type="NCBIfam" id="TIGR00499">
    <property type="entry name" value="lysS_bact"/>
    <property type="match status" value="1"/>
</dbReference>
<organism evidence="7 8">
    <name type="scientific">Smittium culicis</name>
    <dbReference type="NCBI Taxonomy" id="133412"/>
    <lineage>
        <taxon>Eukaryota</taxon>
        <taxon>Fungi</taxon>
        <taxon>Fungi incertae sedis</taxon>
        <taxon>Zoopagomycota</taxon>
        <taxon>Kickxellomycotina</taxon>
        <taxon>Harpellomycetes</taxon>
        <taxon>Harpellales</taxon>
        <taxon>Legeriomycetaceae</taxon>
        <taxon>Smittium</taxon>
    </lineage>
</organism>
<evidence type="ECO:0000256" key="1">
    <source>
        <dbReference type="ARBA" id="ARBA00013166"/>
    </source>
</evidence>
<comment type="caution">
    <text evidence="7">The sequence shown here is derived from an EMBL/GenBank/DDBJ whole genome shotgun (WGS) entry which is preliminary data.</text>
</comment>
<dbReference type="EC" id="6.1.1.6" evidence="1"/>
<dbReference type="InterPro" id="IPR004364">
    <property type="entry name" value="Aa-tRNA-synt_II"/>
</dbReference>
<dbReference type="OrthoDB" id="21243at2759"/>
<evidence type="ECO:0000256" key="4">
    <source>
        <dbReference type="ARBA" id="ARBA00022840"/>
    </source>
</evidence>
<name>A0A1R1X571_9FUNG</name>
<evidence type="ECO:0000256" key="3">
    <source>
        <dbReference type="ARBA" id="ARBA00022741"/>
    </source>
</evidence>
<protein>
    <recommendedName>
        <fullName evidence="1">lysine--tRNA ligase</fullName>
        <ecNumber evidence="1">6.1.1.6</ecNumber>
    </recommendedName>
</protein>
<dbReference type="InterPro" id="IPR006195">
    <property type="entry name" value="aa-tRNA-synth_II"/>
</dbReference>
<dbReference type="InterPro" id="IPR018149">
    <property type="entry name" value="Lys-tRNA-synth_II_C"/>
</dbReference>
<evidence type="ECO:0000256" key="5">
    <source>
        <dbReference type="ARBA" id="ARBA00023146"/>
    </source>
</evidence>
<dbReference type="PANTHER" id="PTHR42918">
    <property type="entry name" value="LYSYL-TRNA SYNTHETASE"/>
    <property type="match status" value="1"/>
</dbReference>
<dbReference type="InterPro" id="IPR012340">
    <property type="entry name" value="NA-bd_OB-fold"/>
</dbReference>
<dbReference type="InterPro" id="IPR045864">
    <property type="entry name" value="aa-tRNA-synth_II/BPL/LPL"/>
</dbReference>
<dbReference type="GO" id="GO:0006430">
    <property type="term" value="P:lysyl-tRNA aminoacylation"/>
    <property type="evidence" value="ECO:0007669"/>
    <property type="project" value="InterPro"/>
</dbReference>
<dbReference type="SUPFAM" id="SSF55681">
    <property type="entry name" value="Class II aaRS and biotin synthetases"/>
    <property type="match status" value="1"/>
</dbReference>
<dbReference type="PRINTS" id="PR00982">
    <property type="entry name" value="TRNASYNTHLYS"/>
</dbReference>
<keyword evidence="4" id="KW-0067">ATP-binding</keyword>
<accession>A0A1R1X571</accession>
<dbReference type="GO" id="GO:0005524">
    <property type="term" value="F:ATP binding"/>
    <property type="evidence" value="ECO:0007669"/>
    <property type="project" value="UniProtKB-KW"/>
</dbReference>
<evidence type="ECO:0000259" key="6">
    <source>
        <dbReference type="PROSITE" id="PS50862"/>
    </source>
</evidence>
<feature type="domain" description="Aminoacyl-transfer RNA synthetases class-II family profile" evidence="6">
    <location>
        <begin position="139"/>
        <end position="494"/>
    </location>
</feature>
<keyword evidence="2 7" id="KW-0436">Ligase</keyword>
<dbReference type="Pfam" id="PF00152">
    <property type="entry name" value="tRNA-synt_2"/>
    <property type="match status" value="1"/>
</dbReference>
<dbReference type="GO" id="GO:0000049">
    <property type="term" value="F:tRNA binding"/>
    <property type="evidence" value="ECO:0007669"/>
    <property type="project" value="TreeGrafter"/>
</dbReference>
<keyword evidence="5" id="KW-0030">Aminoacyl-tRNA synthetase</keyword>
<reference evidence="8" key="1">
    <citation type="submission" date="2017-01" db="EMBL/GenBank/DDBJ databases">
        <authorList>
            <person name="Wang Y."/>
            <person name="White M."/>
            <person name="Kvist S."/>
            <person name="Moncalvo J.-M."/>
        </authorList>
    </citation>
    <scope>NUCLEOTIDE SEQUENCE [LARGE SCALE GENOMIC DNA]</scope>
    <source>
        <strain evidence="8">ID-206-W2</strain>
    </source>
</reference>
<proteinExistence type="predicted"/>
<keyword evidence="8" id="KW-1185">Reference proteome</keyword>
<dbReference type="PROSITE" id="PS50862">
    <property type="entry name" value="AA_TRNA_LIGASE_II"/>
    <property type="match status" value="1"/>
</dbReference>
<dbReference type="GO" id="GO:0005829">
    <property type="term" value="C:cytosol"/>
    <property type="evidence" value="ECO:0007669"/>
    <property type="project" value="TreeGrafter"/>
</dbReference>
<dbReference type="SUPFAM" id="SSF50249">
    <property type="entry name" value="Nucleic acid-binding proteins"/>
    <property type="match status" value="1"/>
</dbReference>
<dbReference type="GO" id="GO:0004824">
    <property type="term" value="F:lysine-tRNA ligase activity"/>
    <property type="evidence" value="ECO:0007669"/>
    <property type="project" value="UniProtKB-EC"/>
</dbReference>
<sequence>MAKRSSGKKLYFYTILQNNITFQLVVNYNNINSLNEKIHSNTSSTISSESAPESSQTSLDAFTSINRYFQAGDFLRGVGCIGKTKSGELSIFAQQIPELLSTCYKTIPFLSKLESTETRFRNRHVDFLVNQEARNTIVVRSKVLKLMRKFFDDNGFVEVETPILWPSLGGANAKPFVTSSSALGSTDLFLRISPELFLKQLVIGGFDKVYEIGKLFRNEGIDKSHNPEFTSCEFYQAYANLSDLIKTTEDLISSLVLNLNGNSLILSTNSSQNTDHSLKIDFTPPFNRINIVEFLEKKLDTKFDFLAGEYSDVEKNSDFITNKLVAIYKDKNIPLGSVNPITPSKLMDNLISIFIEPLCINPTFLVGHPIFMSPLAKSNSPNGEHHPTNQNEFTASHPIISNRFELFINGLEFANAYEELNDPDEQRSRFKLQMIDRTKRNDSEALLPNVEFCDALEFGLPPTAGWGLGIDRLVSLLSKSKNLREVISFPIIKP</sequence>
<evidence type="ECO:0000256" key="2">
    <source>
        <dbReference type="ARBA" id="ARBA00022598"/>
    </source>
</evidence>